<dbReference type="PROSITE" id="PS51257">
    <property type="entry name" value="PROKAR_LIPOPROTEIN"/>
    <property type="match status" value="1"/>
</dbReference>
<sequence length="225" mass="25304">MHKTGGHHSTLRSLALLLLVAGCATTYEPHLVLPSASLNRSIDAAVELHPLVASDEILSGQHRYGVLADDFTNPPPSKLTQTLTAEILAELSAHKVFRTVSAYEPEPDLLLTGRIDQFYEHDRRKPWTYVPHYSDQLAALFRLNTYKRTGEVRLTLILLKPTGARVGSYTGQAQFQEDYTPHSELRPGDRLNRAFGQALAQIRDEMLSDPDLPKMRRVDDHTARR</sequence>
<reference evidence="1" key="1">
    <citation type="submission" date="2022-10" db="EMBL/GenBank/DDBJ databases">
        <authorList>
            <person name="Koch H."/>
        </authorList>
    </citation>
    <scope>NUCLEOTIDE SEQUENCE</scope>
    <source>
        <strain evidence="1">DNF</strain>
    </source>
</reference>
<dbReference type="Proteomes" id="UP001179121">
    <property type="component" value="Chromosome"/>
</dbReference>
<gene>
    <name evidence="1" type="ORF">DNFV4_02617</name>
</gene>
<dbReference type="KEGG" id="nti:DNFV4_02617"/>
<dbReference type="EMBL" id="OX365700">
    <property type="protein sequence ID" value="CAI4032189.1"/>
    <property type="molecule type" value="Genomic_DNA"/>
</dbReference>
<organism evidence="1 2">
    <name type="scientific">Nitrospira tepida</name>
    <dbReference type="NCBI Taxonomy" id="2973512"/>
    <lineage>
        <taxon>Bacteria</taxon>
        <taxon>Pseudomonadati</taxon>
        <taxon>Nitrospirota</taxon>
        <taxon>Nitrospiria</taxon>
        <taxon>Nitrospirales</taxon>
        <taxon>Nitrospiraceae</taxon>
        <taxon>Nitrospira</taxon>
    </lineage>
</organism>
<name>A0AA86N027_9BACT</name>
<evidence type="ECO:0000313" key="1">
    <source>
        <dbReference type="EMBL" id="CAI4032189.1"/>
    </source>
</evidence>
<protein>
    <submittedName>
        <fullName evidence="1">Uncharacterized protein</fullName>
    </submittedName>
</protein>
<dbReference type="AlphaFoldDB" id="A0AA86N027"/>
<keyword evidence="2" id="KW-1185">Reference proteome</keyword>
<dbReference type="RefSeq" id="WP_289268930.1">
    <property type="nucleotide sequence ID" value="NZ_OX365700.1"/>
</dbReference>
<proteinExistence type="predicted"/>
<evidence type="ECO:0000313" key="2">
    <source>
        <dbReference type="Proteomes" id="UP001179121"/>
    </source>
</evidence>
<accession>A0AA86N027</accession>